<comment type="caution">
    <text evidence="2">The sequence shown here is derived from an EMBL/GenBank/DDBJ whole genome shotgun (WGS) entry which is preliminary data.</text>
</comment>
<dbReference type="PANTHER" id="PTHR34060:SF1">
    <property type="entry name" value="POLYKETIDE CYCLASE _ DEHYDRASE AND LIPID TRANSPORT PROTEIN"/>
    <property type="match status" value="1"/>
</dbReference>
<evidence type="ECO:0000313" key="3">
    <source>
        <dbReference type="Proteomes" id="UP000622533"/>
    </source>
</evidence>
<feature type="domain" description="Coenzyme Q-binding protein COQ10 START" evidence="1">
    <location>
        <begin position="53"/>
        <end position="176"/>
    </location>
</feature>
<dbReference type="AlphaFoldDB" id="A0A8J6ZQR2"/>
<evidence type="ECO:0000313" key="2">
    <source>
        <dbReference type="EMBL" id="MBE9021070.1"/>
    </source>
</evidence>
<dbReference type="SUPFAM" id="SSF55961">
    <property type="entry name" value="Bet v1-like"/>
    <property type="match status" value="1"/>
</dbReference>
<dbReference type="RefSeq" id="WP_193912910.1">
    <property type="nucleotide sequence ID" value="NZ_JADEXS020000001.1"/>
</dbReference>
<dbReference type="InterPro" id="IPR005031">
    <property type="entry name" value="COQ10_START"/>
</dbReference>
<protein>
    <submittedName>
        <fullName evidence="2">Cyclase</fullName>
    </submittedName>
</protein>
<evidence type="ECO:0000259" key="1">
    <source>
        <dbReference type="Pfam" id="PF03364"/>
    </source>
</evidence>
<name>A0A8J6ZQR2_DESMC</name>
<dbReference type="Gene3D" id="3.30.530.20">
    <property type="match status" value="1"/>
</dbReference>
<organism evidence="2 3">
    <name type="scientific">Desmonostoc muscorum LEGE 12446</name>
    <dbReference type="NCBI Taxonomy" id="1828758"/>
    <lineage>
        <taxon>Bacteria</taxon>
        <taxon>Bacillati</taxon>
        <taxon>Cyanobacteriota</taxon>
        <taxon>Cyanophyceae</taxon>
        <taxon>Nostocales</taxon>
        <taxon>Nostocaceae</taxon>
        <taxon>Desmonostoc</taxon>
    </lineage>
</organism>
<proteinExistence type="predicted"/>
<keyword evidence="3" id="KW-1185">Reference proteome</keyword>
<accession>A0A8J6ZQR2</accession>
<sequence length="196" mass="22581">MSNVSETALNNIETELQSETSDLANDPSLLQAVKGKIERLEGRKMRFSAKIQIPYSLEQVWQVLTDYEAFPEFMSNLVQIQRLEHPTGNIRLDQILKKKFMGLQFKAHMIMDIEENFPHEIREYLVEGDFQSFLGSWRLDPCLLGEKTGVNLSYELLVIPKRIFPIALVEYVLSQDMPKTILAVKDRLEKLFGASC</sequence>
<dbReference type="EMBL" id="JADEXS010000006">
    <property type="protein sequence ID" value="MBE9021070.1"/>
    <property type="molecule type" value="Genomic_DNA"/>
</dbReference>
<reference evidence="2" key="1">
    <citation type="submission" date="2020-10" db="EMBL/GenBank/DDBJ databases">
        <authorList>
            <person name="Castelo-Branco R."/>
            <person name="Eusebio N."/>
            <person name="Adriana R."/>
            <person name="Vieira A."/>
            <person name="Brugerolle De Fraissinette N."/>
            <person name="Rezende De Castro R."/>
            <person name="Schneider M.P."/>
            <person name="Vasconcelos V."/>
            <person name="Leao P.N."/>
        </authorList>
    </citation>
    <scope>NUCLEOTIDE SEQUENCE</scope>
    <source>
        <strain evidence="2">LEGE 12446</strain>
    </source>
</reference>
<dbReference type="Proteomes" id="UP000622533">
    <property type="component" value="Unassembled WGS sequence"/>
</dbReference>
<gene>
    <name evidence="2" type="ORF">IQ276_00940</name>
</gene>
<dbReference type="PANTHER" id="PTHR34060">
    <property type="entry name" value="POLYKETIDE CYCLASE / DEHYDRASE AND LIPID TRANSPORT PROTEIN"/>
    <property type="match status" value="1"/>
</dbReference>
<dbReference type="InterPro" id="IPR023393">
    <property type="entry name" value="START-like_dom_sf"/>
</dbReference>
<dbReference type="Pfam" id="PF03364">
    <property type="entry name" value="Polyketide_cyc"/>
    <property type="match status" value="1"/>
</dbReference>